<dbReference type="EnsemblPlants" id="PNT77171">
    <property type="protein sequence ID" value="PNT77171"/>
    <property type="gene ID" value="BRADI_1g58751v3"/>
</dbReference>
<keyword evidence="3" id="KW-1185">Reference proteome</keyword>
<sequence>MASALPSVLLEEVFLRLPPEEPEHLVRASAVRKPWRCILSDCGFRRRYLKLHGEPPVLGFFQLIQEYSPFRKKKSGLLPIRTHLLLPPHRTRPSTWLDHLRRPPWPRPLPHHNHYGSNFGFVVWDPMTDEQHRVPPPLLSPWTNYDCFTAAVLCAVEGCDHCGCQGGPFHVVALCTEPDNGVTFTSARMYSSETGAWSELSTVYHQDCAFVVNATAVLVGGALYFAKMGGTTLMTSQVFEYQLASLRLSVFDVPPKDSVMYDGTLVTAEDGGLRFATVQKASLILWSRETGTTGADGWAKSRVIDLKTLLPDDALLSQTSPG</sequence>
<dbReference type="PANTHER" id="PTHR32133">
    <property type="entry name" value="OS07G0120400 PROTEIN"/>
    <property type="match status" value="1"/>
</dbReference>
<evidence type="ECO:0008006" key="4">
    <source>
        <dbReference type="Google" id="ProtNLM"/>
    </source>
</evidence>
<reference evidence="1 2" key="1">
    <citation type="journal article" date="2010" name="Nature">
        <title>Genome sequencing and analysis of the model grass Brachypodium distachyon.</title>
        <authorList>
            <consortium name="International Brachypodium Initiative"/>
        </authorList>
    </citation>
    <scope>NUCLEOTIDE SEQUENCE [LARGE SCALE GENOMIC DNA]</scope>
    <source>
        <strain evidence="1 2">Bd21</strain>
    </source>
</reference>
<dbReference type="InterPro" id="IPR011043">
    <property type="entry name" value="Gal_Oxase/kelch_b-propeller"/>
</dbReference>
<reference evidence="1" key="2">
    <citation type="submission" date="2017-06" db="EMBL/GenBank/DDBJ databases">
        <title>WGS assembly of Brachypodium distachyon.</title>
        <authorList>
            <consortium name="The International Brachypodium Initiative"/>
            <person name="Lucas S."/>
            <person name="Harmon-Smith M."/>
            <person name="Lail K."/>
            <person name="Tice H."/>
            <person name="Grimwood J."/>
            <person name="Bruce D."/>
            <person name="Barry K."/>
            <person name="Shu S."/>
            <person name="Lindquist E."/>
            <person name="Wang M."/>
            <person name="Pitluck S."/>
            <person name="Vogel J.P."/>
            <person name="Garvin D.F."/>
            <person name="Mockler T.C."/>
            <person name="Schmutz J."/>
            <person name="Rokhsar D."/>
            <person name="Bevan M.W."/>
        </authorList>
    </citation>
    <scope>NUCLEOTIDE SEQUENCE</scope>
    <source>
        <strain evidence="1">Bd21</strain>
    </source>
</reference>
<protein>
    <recommendedName>
        <fullName evidence="4">F-box domain-containing protein</fullName>
    </recommendedName>
</protein>
<reference evidence="2" key="3">
    <citation type="submission" date="2018-08" db="UniProtKB">
        <authorList>
            <consortium name="EnsemblPlants"/>
        </authorList>
    </citation>
    <scope>IDENTIFICATION</scope>
    <source>
        <strain evidence="2">cv. Bd21</strain>
    </source>
</reference>
<dbReference type="Proteomes" id="UP000008810">
    <property type="component" value="Chromosome 1"/>
</dbReference>
<dbReference type="InterPro" id="IPR036047">
    <property type="entry name" value="F-box-like_dom_sf"/>
</dbReference>
<organism evidence="1">
    <name type="scientific">Brachypodium distachyon</name>
    <name type="common">Purple false brome</name>
    <name type="synonym">Trachynia distachya</name>
    <dbReference type="NCBI Taxonomy" id="15368"/>
    <lineage>
        <taxon>Eukaryota</taxon>
        <taxon>Viridiplantae</taxon>
        <taxon>Streptophyta</taxon>
        <taxon>Embryophyta</taxon>
        <taxon>Tracheophyta</taxon>
        <taxon>Spermatophyta</taxon>
        <taxon>Magnoliopsida</taxon>
        <taxon>Liliopsida</taxon>
        <taxon>Poales</taxon>
        <taxon>Poaceae</taxon>
        <taxon>BOP clade</taxon>
        <taxon>Pooideae</taxon>
        <taxon>Stipodae</taxon>
        <taxon>Brachypodieae</taxon>
        <taxon>Brachypodium</taxon>
    </lineage>
</organism>
<dbReference type="SUPFAM" id="SSF50965">
    <property type="entry name" value="Galactose oxidase, central domain"/>
    <property type="match status" value="1"/>
</dbReference>
<dbReference type="SUPFAM" id="SSF81383">
    <property type="entry name" value="F-box domain"/>
    <property type="match status" value="1"/>
</dbReference>
<evidence type="ECO:0000313" key="1">
    <source>
        <dbReference type="EMBL" id="PNT77171.1"/>
    </source>
</evidence>
<feature type="non-terminal residue" evidence="1">
    <location>
        <position position="322"/>
    </location>
</feature>
<proteinExistence type="predicted"/>
<gene>
    <name evidence="2" type="primary">LOC104582338</name>
    <name evidence="1" type="ORF">BRADI_1g58751v3</name>
</gene>
<dbReference type="AlphaFoldDB" id="A0A2K2DSB4"/>
<dbReference type="PANTHER" id="PTHR32133:SF392">
    <property type="entry name" value="F-BOX DOMAIN-CONTAINING PROTEIN"/>
    <property type="match status" value="1"/>
</dbReference>
<dbReference type="OrthoDB" id="588921at2759"/>
<evidence type="ECO:0000313" key="2">
    <source>
        <dbReference type="EnsemblPlants" id="PNT77171"/>
    </source>
</evidence>
<dbReference type="EMBL" id="CM000880">
    <property type="protein sequence ID" value="PNT77171.1"/>
    <property type="molecule type" value="Genomic_DNA"/>
</dbReference>
<evidence type="ECO:0000313" key="3">
    <source>
        <dbReference type="Proteomes" id="UP000008810"/>
    </source>
</evidence>
<name>A0A2K2DSB4_BRADI</name>
<accession>A0A2K2DSB4</accession>
<dbReference type="Gramene" id="PNT77171">
    <property type="protein sequence ID" value="PNT77171"/>
    <property type="gene ID" value="BRADI_1g58751v3"/>
</dbReference>